<dbReference type="AlphaFoldDB" id="A0A506TWX3"/>
<gene>
    <name evidence="1" type="ORF">FJU11_16475</name>
</gene>
<name>A0A506TWX3_9HYPH</name>
<sequence>MTLNPDNPAEPFACQLSLGWDCGLFLLSPANDNSTAVSIGVAAHRLIARLNADGAVRLEGNDLRAAGRSAQRGEDRASARCWNF</sequence>
<keyword evidence="2" id="KW-1185">Reference proteome</keyword>
<comment type="caution">
    <text evidence="1">The sequence shown here is derived from an EMBL/GenBank/DDBJ whole genome shotgun (WGS) entry which is preliminary data.</text>
</comment>
<reference evidence="1 2" key="1">
    <citation type="submission" date="2019-06" db="EMBL/GenBank/DDBJ databases">
        <authorList>
            <person name="Li M."/>
        </authorList>
    </citation>
    <scope>NUCLEOTIDE SEQUENCE [LARGE SCALE GENOMIC DNA]</scope>
    <source>
        <strain evidence="1 2">BGMRC6574</strain>
    </source>
</reference>
<proteinExistence type="predicted"/>
<evidence type="ECO:0000313" key="1">
    <source>
        <dbReference type="EMBL" id="TPW26010.1"/>
    </source>
</evidence>
<dbReference type="Proteomes" id="UP000320314">
    <property type="component" value="Unassembled WGS sequence"/>
</dbReference>
<protein>
    <submittedName>
        <fullName evidence="1">Uncharacterized protein</fullName>
    </submittedName>
</protein>
<organism evidence="1 2">
    <name type="scientific">Pararhizobium mangrovi</name>
    <dbReference type="NCBI Taxonomy" id="2590452"/>
    <lineage>
        <taxon>Bacteria</taxon>
        <taxon>Pseudomonadati</taxon>
        <taxon>Pseudomonadota</taxon>
        <taxon>Alphaproteobacteria</taxon>
        <taxon>Hyphomicrobiales</taxon>
        <taxon>Rhizobiaceae</taxon>
        <taxon>Rhizobium/Agrobacterium group</taxon>
        <taxon>Pararhizobium</taxon>
    </lineage>
</organism>
<dbReference type="EMBL" id="VHLH01000039">
    <property type="protein sequence ID" value="TPW26010.1"/>
    <property type="molecule type" value="Genomic_DNA"/>
</dbReference>
<accession>A0A506TWX3</accession>
<evidence type="ECO:0000313" key="2">
    <source>
        <dbReference type="Proteomes" id="UP000320314"/>
    </source>
</evidence>
<dbReference type="RefSeq" id="WP_141168178.1">
    <property type="nucleotide sequence ID" value="NZ_VHLH01000039.1"/>
</dbReference>